<dbReference type="GO" id="GO:0005886">
    <property type="term" value="C:plasma membrane"/>
    <property type="evidence" value="ECO:0007669"/>
    <property type="project" value="UniProtKB-SubCell"/>
</dbReference>
<name>A0AAE4B842_9RHOB</name>
<keyword evidence="6" id="KW-0997">Cell inner membrane</keyword>
<dbReference type="GO" id="GO:0015628">
    <property type="term" value="P:protein secretion by the type II secretion system"/>
    <property type="evidence" value="ECO:0007669"/>
    <property type="project" value="InterPro"/>
</dbReference>
<comment type="similarity">
    <text evidence="2">Belongs to the GSP J family.</text>
</comment>
<dbReference type="InterPro" id="IPR012902">
    <property type="entry name" value="N_methyl_site"/>
</dbReference>
<evidence type="ECO:0000256" key="1">
    <source>
        <dbReference type="ARBA" id="ARBA00004377"/>
    </source>
</evidence>
<dbReference type="InterPro" id="IPR010055">
    <property type="entry name" value="T2SS_protein-GspJ"/>
</dbReference>
<dbReference type="Pfam" id="PF11612">
    <property type="entry name" value="T2SSJ"/>
    <property type="match status" value="1"/>
</dbReference>
<evidence type="ECO:0000256" key="6">
    <source>
        <dbReference type="ARBA" id="ARBA00022519"/>
    </source>
</evidence>
<evidence type="ECO:0000313" key="11">
    <source>
        <dbReference type="EMBL" id="MDQ2092211.1"/>
    </source>
</evidence>
<proteinExistence type="inferred from homology"/>
<keyword evidence="12" id="KW-1185">Reference proteome</keyword>
<evidence type="ECO:0000256" key="4">
    <source>
        <dbReference type="ARBA" id="ARBA00022475"/>
    </source>
</evidence>
<accession>A0AAE4B842</accession>
<evidence type="ECO:0000256" key="10">
    <source>
        <dbReference type="SAM" id="Phobius"/>
    </source>
</evidence>
<reference evidence="11" key="2">
    <citation type="submission" date="2023-02" db="EMBL/GenBank/DDBJ databases">
        <title>'Rhodoalgimonas zhirmunskyi' gen. nov., isolated from a red alga.</title>
        <authorList>
            <person name="Nedashkovskaya O.I."/>
            <person name="Otstavnykh N.Y."/>
            <person name="Bystritskaya E.P."/>
            <person name="Balabanova L.A."/>
            <person name="Isaeva M.P."/>
        </authorList>
    </citation>
    <scope>NUCLEOTIDE SEQUENCE</scope>
    <source>
        <strain evidence="11">KCTC 52189</strain>
    </source>
</reference>
<evidence type="ECO:0000256" key="3">
    <source>
        <dbReference type="ARBA" id="ARBA00021539"/>
    </source>
</evidence>
<evidence type="ECO:0000313" key="12">
    <source>
        <dbReference type="Proteomes" id="UP001226762"/>
    </source>
</evidence>
<feature type="transmembrane region" description="Helical" evidence="10">
    <location>
        <begin position="12"/>
        <end position="33"/>
    </location>
</feature>
<evidence type="ECO:0000256" key="8">
    <source>
        <dbReference type="ARBA" id="ARBA00022989"/>
    </source>
</evidence>
<comment type="caution">
    <text evidence="11">The sequence shown here is derived from an EMBL/GenBank/DDBJ whole genome shotgun (WGS) entry which is preliminary data.</text>
</comment>
<dbReference type="PANTHER" id="PTHR39583:SF2">
    <property type="entry name" value="TYPE II SECRETION SYSTEM PROTEIN J"/>
    <property type="match status" value="1"/>
</dbReference>
<dbReference type="SUPFAM" id="SSF54523">
    <property type="entry name" value="Pili subunits"/>
    <property type="match status" value="1"/>
</dbReference>
<sequence>MSRQRNTRGLTLIELVVAMSVFALVAVMGLQGLSGMLRQRDRAATFAEDSAALGRAAGLIRHDLSAMLPVLFYPPEGRAQSALRELASAGGFAVSVANTRPYPPLGESGLARRVEYRFDPEAGRLLRRAWSTAWPADATAQGPEQVVLEGVTDLRLRSYWTGIGWIDGLRFAALDEARRNAQAAGQDEAAAGPEVYSDQLPQAVEITLVSRAFGEIVLLESPQ</sequence>
<evidence type="ECO:0000256" key="5">
    <source>
        <dbReference type="ARBA" id="ARBA00022481"/>
    </source>
</evidence>
<dbReference type="GO" id="GO:0015627">
    <property type="term" value="C:type II protein secretion system complex"/>
    <property type="evidence" value="ECO:0007669"/>
    <property type="project" value="InterPro"/>
</dbReference>
<gene>
    <name evidence="11" type="ORF">NO357_20090</name>
</gene>
<keyword evidence="5" id="KW-0488">Methylation</keyword>
<keyword evidence="7 10" id="KW-0812">Transmembrane</keyword>
<dbReference type="PROSITE" id="PS00409">
    <property type="entry name" value="PROKAR_NTER_METHYL"/>
    <property type="match status" value="1"/>
</dbReference>
<dbReference type="EMBL" id="JANHAX010000008">
    <property type="protein sequence ID" value="MDQ2092211.1"/>
    <property type="molecule type" value="Genomic_DNA"/>
</dbReference>
<evidence type="ECO:0000256" key="7">
    <source>
        <dbReference type="ARBA" id="ARBA00022692"/>
    </source>
</evidence>
<dbReference type="Pfam" id="PF07963">
    <property type="entry name" value="N_methyl"/>
    <property type="match status" value="1"/>
</dbReference>
<dbReference type="Proteomes" id="UP001226762">
    <property type="component" value="Unassembled WGS sequence"/>
</dbReference>
<reference evidence="11" key="1">
    <citation type="submission" date="2022-07" db="EMBL/GenBank/DDBJ databases">
        <authorList>
            <person name="Otstavnykh N."/>
            <person name="Isaeva M."/>
            <person name="Bystritskaya E."/>
        </authorList>
    </citation>
    <scope>NUCLEOTIDE SEQUENCE</scope>
    <source>
        <strain evidence="11">KCTC 52189</strain>
    </source>
</reference>
<dbReference type="PANTHER" id="PTHR39583">
    <property type="entry name" value="TYPE II SECRETION SYSTEM PROTEIN J-RELATED"/>
    <property type="match status" value="1"/>
</dbReference>
<dbReference type="AlphaFoldDB" id="A0AAE4B842"/>
<dbReference type="NCBIfam" id="TIGR02532">
    <property type="entry name" value="IV_pilin_GFxxxE"/>
    <property type="match status" value="1"/>
</dbReference>
<organism evidence="11 12">
    <name type="scientific">Marimonas arenosa</name>
    <dbReference type="NCBI Taxonomy" id="1795305"/>
    <lineage>
        <taxon>Bacteria</taxon>
        <taxon>Pseudomonadati</taxon>
        <taxon>Pseudomonadota</taxon>
        <taxon>Alphaproteobacteria</taxon>
        <taxon>Rhodobacterales</taxon>
        <taxon>Paracoccaceae</taxon>
        <taxon>Marimonas</taxon>
    </lineage>
</organism>
<keyword evidence="8 10" id="KW-1133">Transmembrane helix</keyword>
<keyword evidence="4" id="KW-1003">Cell membrane</keyword>
<comment type="subcellular location">
    <subcellularLocation>
        <location evidence="1">Cell inner membrane</location>
        <topology evidence="1">Single-pass membrane protein</topology>
    </subcellularLocation>
</comment>
<protein>
    <recommendedName>
        <fullName evidence="3">Type II secretion system protein J</fullName>
    </recommendedName>
</protein>
<evidence type="ECO:0000256" key="9">
    <source>
        <dbReference type="ARBA" id="ARBA00023136"/>
    </source>
</evidence>
<keyword evidence="9 10" id="KW-0472">Membrane</keyword>
<dbReference type="InterPro" id="IPR045584">
    <property type="entry name" value="Pilin-like"/>
</dbReference>
<dbReference type="RefSeq" id="WP_306737522.1">
    <property type="nucleotide sequence ID" value="NZ_JANHAX010000008.1"/>
</dbReference>
<dbReference type="InterPro" id="IPR051621">
    <property type="entry name" value="T2SS_protein_J"/>
</dbReference>
<evidence type="ECO:0000256" key="2">
    <source>
        <dbReference type="ARBA" id="ARBA00011084"/>
    </source>
</evidence>